<dbReference type="Proteomes" id="UP000535415">
    <property type="component" value="Unassembled WGS sequence"/>
</dbReference>
<name>A0A7W9EXQ0_9RHOB</name>
<dbReference type="EMBL" id="JACIJM010000004">
    <property type="protein sequence ID" value="MBB5721942.1"/>
    <property type="molecule type" value="Genomic_DNA"/>
</dbReference>
<dbReference type="AlphaFoldDB" id="A0A7W9EXQ0"/>
<keyword evidence="1" id="KW-0812">Transmembrane</keyword>
<feature type="transmembrane region" description="Helical" evidence="1">
    <location>
        <begin position="55"/>
        <end position="75"/>
    </location>
</feature>
<protein>
    <submittedName>
        <fullName evidence="2">Uncharacterized protein</fullName>
    </submittedName>
</protein>
<keyword evidence="1" id="KW-1133">Transmembrane helix</keyword>
<gene>
    <name evidence="2" type="ORF">FHS72_001566</name>
</gene>
<keyword evidence="1" id="KW-0472">Membrane</keyword>
<evidence type="ECO:0000256" key="1">
    <source>
        <dbReference type="SAM" id="Phobius"/>
    </source>
</evidence>
<reference evidence="2 3" key="1">
    <citation type="submission" date="2020-08" db="EMBL/GenBank/DDBJ databases">
        <title>Genomic Encyclopedia of Type Strains, Phase IV (KMG-IV): sequencing the most valuable type-strain genomes for metagenomic binning, comparative biology and taxonomic classification.</title>
        <authorList>
            <person name="Goeker M."/>
        </authorList>
    </citation>
    <scope>NUCLEOTIDE SEQUENCE [LARGE SCALE GENOMIC DNA]</scope>
    <source>
        <strain evidence="2 3">DSM 101064</strain>
    </source>
</reference>
<evidence type="ECO:0000313" key="2">
    <source>
        <dbReference type="EMBL" id="MBB5721942.1"/>
    </source>
</evidence>
<keyword evidence="3" id="KW-1185">Reference proteome</keyword>
<proteinExistence type="predicted"/>
<sequence length="88" mass="9750">MMNRWRTLRPKSVGCVNVLNLHIVVKNSLTAKYTTRDNIHMDVNPHTATKWLHRLVILLGIFGSLASLGSCVHQLQTVSSATAPNSTN</sequence>
<comment type="caution">
    <text evidence="2">The sequence shown here is derived from an EMBL/GenBank/DDBJ whole genome shotgun (WGS) entry which is preliminary data.</text>
</comment>
<evidence type="ECO:0000313" key="3">
    <source>
        <dbReference type="Proteomes" id="UP000535415"/>
    </source>
</evidence>
<accession>A0A7W9EXQ0</accession>
<organism evidence="2 3">
    <name type="scientific">Yoonia ponticola</name>
    <dbReference type="NCBI Taxonomy" id="1524255"/>
    <lineage>
        <taxon>Bacteria</taxon>
        <taxon>Pseudomonadati</taxon>
        <taxon>Pseudomonadota</taxon>
        <taxon>Alphaproteobacteria</taxon>
        <taxon>Rhodobacterales</taxon>
        <taxon>Paracoccaceae</taxon>
        <taxon>Yoonia</taxon>
    </lineage>
</organism>